<feature type="compositionally biased region" description="Polar residues" evidence="2">
    <location>
        <begin position="166"/>
        <end position="175"/>
    </location>
</feature>
<dbReference type="InterPro" id="IPR007573">
    <property type="entry name" value="QWRF"/>
</dbReference>
<protein>
    <recommendedName>
        <fullName evidence="5">AUGMIN subunit 8</fullName>
    </recommendedName>
</protein>
<reference evidence="3 4" key="2">
    <citation type="submission" date="2024-10" db="EMBL/GenBank/DDBJ databases">
        <authorList>
            <person name="Ryan C."/>
        </authorList>
    </citation>
    <scope>NUCLEOTIDE SEQUENCE [LARGE SCALE GENOMIC DNA]</scope>
</reference>
<comment type="similarity">
    <text evidence="1">Belongs to the QWRF family.</text>
</comment>
<feature type="compositionally biased region" description="Basic and acidic residues" evidence="2">
    <location>
        <begin position="1"/>
        <end position="11"/>
    </location>
</feature>
<organism evidence="3 4">
    <name type="scientific">Urochloa decumbens</name>
    <dbReference type="NCBI Taxonomy" id="240449"/>
    <lineage>
        <taxon>Eukaryota</taxon>
        <taxon>Viridiplantae</taxon>
        <taxon>Streptophyta</taxon>
        <taxon>Embryophyta</taxon>
        <taxon>Tracheophyta</taxon>
        <taxon>Spermatophyta</taxon>
        <taxon>Magnoliopsida</taxon>
        <taxon>Liliopsida</taxon>
        <taxon>Poales</taxon>
        <taxon>Poaceae</taxon>
        <taxon>PACMAD clade</taxon>
        <taxon>Panicoideae</taxon>
        <taxon>Panicodae</taxon>
        <taxon>Paniceae</taxon>
        <taxon>Melinidinae</taxon>
        <taxon>Urochloa</taxon>
    </lineage>
</organism>
<dbReference type="Pfam" id="PF04484">
    <property type="entry name" value="QWRF"/>
    <property type="match status" value="1"/>
</dbReference>
<dbReference type="AlphaFoldDB" id="A0ABC9C155"/>
<feature type="compositionally biased region" description="Low complexity" evidence="2">
    <location>
        <begin position="268"/>
        <end position="282"/>
    </location>
</feature>
<evidence type="ECO:0008006" key="5">
    <source>
        <dbReference type="Google" id="ProtNLM"/>
    </source>
</evidence>
<dbReference type="PANTHER" id="PTHR31807">
    <property type="entry name" value="AUGMIN FAMILY MEMBER"/>
    <property type="match status" value="1"/>
</dbReference>
<evidence type="ECO:0000313" key="4">
    <source>
        <dbReference type="Proteomes" id="UP001497457"/>
    </source>
</evidence>
<proteinExistence type="inferred from homology"/>
<accession>A0ABC9C155</accession>
<evidence type="ECO:0000313" key="3">
    <source>
        <dbReference type="EMBL" id="CAL5012732.1"/>
    </source>
</evidence>
<dbReference type="Proteomes" id="UP001497457">
    <property type="component" value="Chromosome 28b"/>
</dbReference>
<feature type="compositionally biased region" description="Low complexity" evidence="2">
    <location>
        <begin position="33"/>
        <end position="57"/>
    </location>
</feature>
<reference evidence="4" key="1">
    <citation type="submission" date="2024-06" db="EMBL/GenBank/DDBJ databases">
        <authorList>
            <person name="Ryan C."/>
        </authorList>
    </citation>
    <scope>NUCLEOTIDE SEQUENCE [LARGE SCALE GENOMIC DNA]</scope>
</reference>
<keyword evidence="4" id="KW-1185">Reference proteome</keyword>
<feature type="region of interest" description="Disordered" evidence="2">
    <location>
        <begin position="1"/>
        <end position="338"/>
    </location>
</feature>
<name>A0ABC9C155_9POAL</name>
<sequence length="618" mass="66558">MDAVVKGEPRKAAVAASDGARRRPLVPSEKNNAAAPAVARRCASPSAGRASAANSSATDATCNRARSADRARPAAPFAATSSRLKPSARAVAGSSSPARDAAVEAPRARSAKASARSSSPSVRPEPVPASATTAKKIHRLVNGLSSSEKTKLRPGAAAERKRSPLRGSTNNTGGQCENARPSESPADMVTEQQHRWPGMMAGRGSAGLTSTSSAPAENTSRPVSSANASAGCSPRRTHPSEGMGNLKRLSNKMAKMVHRRRKDKADSSSDTSSQTSESSKSTCRPSKAISSPVPFLQRSKSLRQGLSAATSTSRSCQSPSRTRPSAPCRSKCDPSAAQSGAEQPVFNYIVDARKGKKNAGQIENVHQLRLLNNRYLQWRFVNALSEDTLSQKNGVENTLYSVWKSILTQRDALIITRINVQHLHQELNLYNILTEQIGYLEQWLLLEEDSTGTVVEAIEALQACTLCLPVTSGAQADGIAVRNAISSAVDVMQALSSSIFYLQSKVRFSIQIFYNIFPFIIWNFKIIINCSVYKLTIINFLVHCLEEDRMSSILLLMLGHVCQVEDRTSLVSELLVMARQEKVALDQCKELLSAAAKLQVQETSLHTFLMQLTEGSAG</sequence>
<evidence type="ECO:0000256" key="1">
    <source>
        <dbReference type="ARBA" id="ARBA00010016"/>
    </source>
</evidence>
<feature type="compositionally biased region" description="Low complexity" evidence="2">
    <location>
        <begin position="73"/>
        <end position="83"/>
    </location>
</feature>
<feature type="compositionally biased region" description="Low complexity" evidence="2">
    <location>
        <begin position="111"/>
        <end position="131"/>
    </location>
</feature>
<dbReference type="PANTHER" id="PTHR31807:SF35">
    <property type="entry name" value="AUGMIN SUBUNIT 8"/>
    <property type="match status" value="1"/>
</dbReference>
<feature type="compositionally biased region" description="Polar residues" evidence="2">
    <location>
        <begin position="298"/>
        <end position="323"/>
    </location>
</feature>
<feature type="compositionally biased region" description="Polar residues" evidence="2">
    <location>
        <begin position="207"/>
        <end position="230"/>
    </location>
</feature>
<evidence type="ECO:0000256" key="2">
    <source>
        <dbReference type="SAM" id="MobiDB-lite"/>
    </source>
</evidence>
<dbReference type="EMBL" id="OZ075138">
    <property type="protein sequence ID" value="CAL5012732.1"/>
    <property type="molecule type" value="Genomic_DNA"/>
</dbReference>
<gene>
    <name evidence="3" type="ORF">URODEC1_LOCUS71020</name>
</gene>